<evidence type="ECO:0000256" key="6">
    <source>
        <dbReference type="ARBA" id="ARBA00022989"/>
    </source>
</evidence>
<evidence type="ECO:0000256" key="12">
    <source>
        <dbReference type="SAM" id="Phobius"/>
    </source>
</evidence>
<accession>A0A1F7WDN9</accession>
<evidence type="ECO:0000256" key="4">
    <source>
        <dbReference type="ARBA" id="ARBA00022679"/>
    </source>
</evidence>
<dbReference type="InterPro" id="IPR043130">
    <property type="entry name" value="CDP-OH_PTrfase_TM_dom"/>
</dbReference>
<name>A0A1F7WDN9_9BACT</name>
<dbReference type="InterPro" id="IPR000462">
    <property type="entry name" value="CDP-OH_P_trans"/>
</dbReference>
<gene>
    <name evidence="13" type="ORF">A2480_01420</name>
</gene>
<evidence type="ECO:0000256" key="1">
    <source>
        <dbReference type="ARBA" id="ARBA00004141"/>
    </source>
</evidence>
<evidence type="ECO:0000313" key="13">
    <source>
        <dbReference type="EMBL" id="OGM00509.1"/>
    </source>
</evidence>
<comment type="subcellular location">
    <subcellularLocation>
        <location evidence="1">Membrane</location>
        <topology evidence="1">Multi-pass membrane protein</topology>
    </subcellularLocation>
</comment>
<evidence type="ECO:0000256" key="10">
    <source>
        <dbReference type="ARBA" id="ARBA00023264"/>
    </source>
</evidence>
<proteinExistence type="inferred from homology"/>
<keyword evidence="5 12" id="KW-0812">Transmembrane</keyword>
<dbReference type="STRING" id="1802424.A2480_01420"/>
<protein>
    <recommendedName>
        <fullName evidence="15">CDP-diacylglycerol--glycerol-3-phosphate 3-phosphatidyltransferase</fullName>
    </recommendedName>
</protein>
<evidence type="ECO:0000256" key="7">
    <source>
        <dbReference type="ARBA" id="ARBA00023098"/>
    </source>
</evidence>
<dbReference type="InterPro" id="IPR048254">
    <property type="entry name" value="CDP_ALCOHOL_P_TRANSF_CS"/>
</dbReference>
<dbReference type="PANTHER" id="PTHR14269:SF62">
    <property type="entry name" value="CDP-DIACYLGLYCEROL--GLYCEROL-3-PHOSPHATE 3-PHOSPHATIDYLTRANSFERASE 1, CHLOROPLASTIC"/>
    <property type="match status" value="1"/>
</dbReference>
<dbReference type="GO" id="GO:0046474">
    <property type="term" value="P:glycerophospholipid biosynthetic process"/>
    <property type="evidence" value="ECO:0007669"/>
    <property type="project" value="TreeGrafter"/>
</dbReference>
<comment type="similarity">
    <text evidence="2 11">Belongs to the CDP-alcohol phosphatidyltransferase class-I family.</text>
</comment>
<dbReference type="InterPro" id="IPR050324">
    <property type="entry name" value="CDP-alcohol_PTase-I"/>
</dbReference>
<dbReference type="EMBL" id="MGFG01000031">
    <property type="protein sequence ID" value="OGM00509.1"/>
    <property type="molecule type" value="Genomic_DNA"/>
</dbReference>
<evidence type="ECO:0000256" key="9">
    <source>
        <dbReference type="ARBA" id="ARBA00023209"/>
    </source>
</evidence>
<keyword evidence="4 11" id="KW-0808">Transferase</keyword>
<feature type="transmembrane region" description="Helical" evidence="12">
    <location>
        <begin position="88"/>
        <end position="107"/>
    </location>
</feature>
<evidence type="ECO:0000256" key="5">
    <source>
        <dbReference type="ARBA" id="ARBA00022692"/>
    </source>
</evidence>
<evidence type="ECO:0000313" key="14">
    <source>
        <dbReference type="Proteomes" id="UP000176988"/>
    </source>
</evidence>
<dbReference type="PROSITE" id="PS00379">
    <property type="entry name" value="CDP_ALCOHOL_P_TRANSF"/>
    <property type="match status" value="1"/>
</dbReference>
<dbReference type="PANTHER" id="PTHR14269">
    <property type="entry name" value="CDP-DIACYLGLYCEROL--GLYCEROL-3-PHOSPHATE 3-PHOSPHATIDYLTRANSFERASE-RELATED"/>
    <property type="match status" value="1"/>
</dbReference>
<reference evidence="13 14" key="1">
    <citation type="journal article" date="2016" name="Nat. Commun.">
        <title>Thousands of microbial genomes shed light on interconnected biogeochemical processes in an aquifer system.</title>
        <authorList>
            <person name="Anantharaman K."/>
            <person name="Brown C.T."/>
            <person name="Hug L.A."/>
            <person name="Sharon I."/>
            <person name="Castelle C.J."/>
            <person name="Probst A.J."/>
            <person name="Thomas B.C."/>
            <person name="Singh A."/>
            <person name="Wilkins M.J."/>
            <person name="Karaoz U."/>
            <person name="Brodie E.L."/>
            <person name="Williams K.H."/>
            <person name="Hubbard S.S."/>
            <person name="Banfield J.F."/>
        </authorList>
    </citation>
    <scope>NUCLEOTIDE SEQUENCE [LARGE SCALE GENOMIC DNA]</scope>
</reference>
<feature type="transmembrane region" description="Helical" evidence="12">
    <location>
        <begin position="41"/>
        <end position="68"/>
    </location>
</feature>
<dbReference type="InterPro" id="IPR004570">
    <property type="entry name" value="Phosphatidylglycerol_P_synth"/>
</dbReference>
<evidence type="ECO:0008006" key="15">
    <source>
        <dbReference type="Google" id="ProtNLM"/>
    </source>
</evidence>
<keyword evidence="6 12" id="KW-1133">Transmembrane helix</keyword>
<feature type="transmembrane region" description="Helical" evidence="12">
    <location>
        <begin position="113"/>
        <end position="132"/>
    </location>
</feature>
<dbReference type="Proteomes" id="UP000176988">
    <property type="component" value="Unassembled WGS sequence"/>
</dbReference>
<keyword evidence="10" id="KW-1208">Phospholipid metabolism</keyword>
<dbReference type="GO" id="GO:0008444">
    <property type="term" value="F:CDP-diacylglycerol-glycerol-3-phosphate 3-phosphatidyltransferase activity"/>
    <property type="evidence" value="ECO:0007669"/>
    <property type="project" value="InterPro"/>
</dbReference>
<feature type="transmembrane region" description="Helical" evidence="12">
    <location>
        <begin position="171"/>
        <end position="191"/>
    </location>
</feature>
<evidence type="ECO:0000256" key="11">
    <source>
        <dbReference type="RuleBase" id="RU003750"/>
    </source>
</evidence>
<dbReference type="AlphaFoldDB" id="A0A1F7WDN9"/>
<keyword evidence="9" id="KW-0594">Phospholipid biosynthesis</keyword>
<keyword evidence="7" id="KW-0443">Lipid metabolism</keyword>
<sequence>MSDDKWNEKIKLLLHDRVYVRTFDILLPDWLVPNHLTVLRFFLIAPVVYLLYIGNYSWGVPLFLVAALTDALDGSMARVRRKITRWGIIYDPLADKLLIGSVLFLIVLRHVNFYLGFGLLMVESLMIVGGWLMQRRGVVKPANFFGKVKMVAEVLGILLLLIALWLDMSLFVDLSNGTLGVALVVAILSLLSRLY</sequence>
<feature type="transmembrane region" description="Helical" evidence="12">
    <location>
        <begin position="144"/>
        <end position="165"/>
    </location>
</feature>
<keyword evidence="8 12" id="KW-0472">Membrane</keyword>
<dbReference type="PIRSF" id="PIRSF000847">
    <property type="entry name" value="Phos_ph_gly_syn"/>
    <property type="match status" value="1"/>
</dbReference>
<evidence type="ECO:0000256" key="8">
    <source>
        <dbReference type="ARBA" id="ARBA00023136"/>
    </source>
</evidence>
<keyword evidence="3" id="KW-0444">Lipid biosynthesis</keyword>
<organism evidence="13 14">
    <name type="scientific">Candidatus Uhrbacteria bacterium RIFOXYC2_FULL_47_19</name>
    <dbReference type="NCBI Taxonomy" id="1802424"/>
    <lineage>
        <taxon>Bacteria</taxon>
        <taxon>Candidatus Uhriibacteriota</taxon>
    </lineage>
</organism>
<evidence type="ECO:0000256" key="3">
    <source>
        <dbReference type="ARBA" id="ARBA00022516"/>
    </source>
</evidence>
<dbReference type="Gene3D" id="1.20.120.1760">
    <property type="match status" value="1"/>
</dbReference>
<evidence type="ECO:0000256" key="2">
    <source>
        <dbReference type="ARBA" id="ARBA00010441"/>
    </source>
</evidence>
<dbReference type="GO" id="GO:0016020">
    <property type="term" value="C:membrane"/>
    <property type="evidence" value="ECO:0007669"/>
    <property type="project" value="UniProtKB-SubCell"/>
</dbReference>
<dbReference type="Pfam" id="PF01066">
    <property type="entry name" value="CDP-OH_P_transf"/>
    <property type="match status" value="1"/>
</dbReference>
<comment type="caution">
    <text evidence="13">The sequence shown here is derived from an EMBL/GenBank/DDBJ whole genome shotgun (WGS) entry which is preliminary data.</text>
</comment>